<dbReference type="InterPro" id="IPR004402">
    <property type="entry name" value="DeoD-type"/>
</dbReference>
<dbReference type="Proteomes" id="UP001501079">
    <property type="component" value="Unassembled WGS sequence"/>
</dbReference>
<name>A0ABP7ZSK5_9MICO</name>
<organism evidence="7 8">
    <name type="scientific">Gryllotalpicola koreensis</name>
    <dbReference type="NCBI Taxonomy" id="993086"/>
    <lineage>
        <taxon>Bacteria</taxon>
        <taxon>Bacillati</taxon>
        <taxon>Actinomycetota</taxon>
        <taxon>Actinomycetes</taxon>
        <taxon>Micrococcales</taxon>
        <taxon>Microbacteriaceae</taxon>
        <taxon>Gryllotalpicola</taxon>
    </lineage>
</organism>
<dbReference type="SUPFAM" id="SSF53167">
    <property type="entry name" value="Purine and uridine phosphorylases"/>
    <property type="match status" value="1"/>
</dbReference>
<feature type="domain" description="Nucleoside phosphorylase" evidence="6">
    <location>
        <begin position="17"/>
        <end position="231"/>
    </location>
</feature>
<dbReference type="CDD" id="cd09006">
    <property type="entry name" value="PNP_EcPNPI-like"/>
    <property type="match status" value="1"/>
</dbReference>
<comment type="caution">
    <text evidence="7">The sequence shown here is derived from an EMBL/GenBank/DDBJ whole genome shotgun (WGS) entry which is preliminary data.</text>
</comment>
<protein>
    <recommendedName>
        <fullName evidence="2">Uridine phosphorylase</fullName>
        <ecNumber evidence="1">2.4.2.3</ecNumber>
    </recommendedName>
</protein>
<proteinExistence type="predicted"/>
<dbReference type="InterPro" id="IPR000845">
    <property type="entry name" value="Nucleoside_phosphorylase_d"/>
</dbReference>
<evidence type="ECO:0000256" key="5">
    <source>
        <dbReference type="ARBA" id="ARBA00048447"/>
    </source>
</evidence>
<dbReference type="EC" id="2.4.2.3" evidence="1"/>
<keyword evidence="3" id="KW-0328">Glycosyltransferase</keyword>
<evidence type="ECO:0000256" key="4">
    <source>
        <dbReference type="ARBA" id="ARBA00022679"/>
    </source>
</evidence>
<keyword evidence="4" id="KW-0808">Transferase</keyword>
<dbReference type="PANTHER" id="PTHR43691">
    <property type="entry name" value="URIDINE PHOSPHORYLASE"/>
    <property type="match status" value="1"/>
</dbReference>
<dbReference type="NCBIfam" id="NF004489">
    <property type="entry name" value="PRK05819.1"/>
    <property type="match status" value="1"/>
</dbReference>
<evidence type="ECO:0000256" key="1">
    <source>
        <dbReference type="ARBA" id="ARBA00011888"/>
    </source>
</evidence>
<dbReference type="Gene3D" id="3.40.50.1580">
    <property type="entry name" value="Nucleoside phosphorylase domain"/>
    <property type="match status" value="1"/>
</dbReference>
<evidence type="ECO:0000259" key="6">
    <source>
        <dbReference type="Pfam" id="PF01048"/>
    </source>
</evidence>
<dbReference type="PANTHER" id="PTHR43691:SF11">
    <property type="entry name" value="FI09636P-RELATED"/>
    <property type="match status" value="1"/>
</dbReference>
<dbReference type="InterPro" id="IPR035994">
    <property type="entry name" value="Nucleoside_phosphorylase_sf"/>
</dbReference>
<dbReference type="Pfam" id="PF01048">
    <property type="entry name" value="PNP_UDP_1"/>
    <property type="match status" value="1"/>
</dbReference>
<dbReference type="RefSeq" id="WP_344751663.1">
    <property type="nucleotide sequence ID" value="NZ_BAABBW010000001.1"/>
</dbReference>
<keyword evidence="8" id="KW-1185">Reference proteome</keyword>
<accession>A0ABP7ZSK5</accession>
<reference evidence="8" key="1">
    <citation type="journal article" date="2019" name="Int. J. Syst. Evol. Microbiol.">
        <title>The Global Catalogue of Microorganisms (GCM) 10K type strain sequencing project: providing services to taxonomists for standard genome sequencing and annotation.</title>
        <authorList>
            <consortium name="The Broad Institute Genomics Platform"/>
            <consortium name="The Broad Institute Genome Sequencing Center for Infectious Disease"/>
            <person name="Wu L."/>
            <person name="Ma J."/>
        </authorList>
    </citation>
    <scope>NUCLEOTIDE SEQUENCE [LARGE SCALE GENOMIC DNA]</scope>
    <source>
        <strain evidence="8">JCM 17591</strain>
    </source>
</reference>
<evidence type="ECO:0000256" key="3">
    <source>
        <dbReference type="ARBA" id="ARBA00022676"/>
    </source>
</evidence>
<sequence>MATPHISAEPGDFAPDVILPGDPLRARRIAEEWFDDAAVVSETRGILGYTGTRGGKPISVLASGMGMPSATIYATELVRFFGVRRIVRVGTAGGVAPSAKVRDVVVATGAHTDSSMSELRIPGVHFSHVASFPLLAAAARAAENVAWRGEHEVHFGMVMSTDTFYKDRPAVVEGLRAHGVLANEMEAAALYAVAAAEGCEALAVLTVSDRRDAERNLTAEEREKSFGNALEIALGALGL</sequence>
<evidence type="ECO:0000256" key="2">
    <source>
        <dbReference type="ARBA" id="ARBA00021980"/>
    </source>
</evidence>
<comment type="catalytic activity">
    <reaction evidence="5">
        <text>uridine + phosphate = alpha-D-ribose 1-phosphate + uracil</text>
        <dbReference type="Rhea" id="RHEA:24388"/>
        <dbReference type="ChEBI" id="CHEBI:16704"/>
        <dbReference type="ChEBI" id="CHEBI:17568"/>
        <dbReference type="ChEBI" id="CHEBI:43474"/>
        <dbReference type="ChEBI" id="CHEBI:57720"/>
        <dbReference type="EC" id="2.4.2.3"/>
    </reaction>
</comment>
<gene>
    <name evidence="7" type="primary">deoD_1</name>
    <name evidence="7" type="ORF">GCM10022287_04680</name>
</gene>
<evidence type="ECO:0000313" key="8">
    <source>
        <dbReference type="Proteomes" id="UP001501079"/>
    </source>
</evidence>
<dbReference type="EMBL" id="BAABBW010000001">
    <property type="protein sequence ID" value="GAA4168849.1"/>
    <property type="molecule type" value="Genomic_DNA"/>
</dbReference>
<evidence type="ECO:0000313" key="7">
    <source>
        <dbReference type="EMBL" id="GAA4168849.1"/>
    </source>
</evidence>